<name>M3EKS4_9LEPT</name>
<feature type="compositionally biased region" description="Polar residues" evidence="1">
    <location>
        <begin position="32"/>
        <end position="41"/>
    </location>
</feature>
<proteinExistence type="predicted"/>
<organism evidence="2 3">
    <name type="scientific">Leptospira weilii serovar Topaz str. LT2116</name>
    <dbReference type="NCBI Taxonomy" id="1088540"/>
    <lineage>
        <taxon>Bacteria</taxon>
        <taxon>Pseudomonadati</taxon>
        <taxon>Spirochaetota</taxon>
        <taxon>Spirochaetia</taxon>
        <taxon>Leptospirales</taxon>
        <taxon>Leptospiraceae</taxon>
        <taxon>Leptospira</taxon>
    </lineage>
</organism>
<feature type="compositionally biased region" description="Low complexity" evidence="1">
    <location>
        <begin position="17"/>
        <end position="28"/>
    </location>
</feature>
<evidence type="ECO:0000313" key="2">
    <source>
        <dbReference type="EMBL" id="EMF81598.1"/>
    </source>
</evidence>
<gene>
    <name evidence="2" type="ORF">LEP1GSC188_2342</name>
</gene>
<evidence type="ECO:0000256" key="1">
    <source>
        <dbReference type="SAM" id="MobiDB-lite"/>
    </source>
</evidence>
<feature type="region of interest" description="Disordered" evidence="1">
    <location>
        <begin position="1"/>
        <end position="44"/>
    </location>
</feature>
<evidence type="ECO:0000313" key="3">
    <source>
        <dbReference type="Proteomes" id="UP000011770"/>
    </source>
</evidence>
<sequence>MKLISTRSRVFDNAPLSQTASARSASQRNDQNRVFNKQTKGNGERITDKNIMRIDQKIRKQTQIGTKFILAMRQK</sequence>
<protein>
    <submittedName>
        <fullName evidence="2">Uncharacterized protein</fullName>
    </submittedName>
</protein>
<accession>M3EKS4</accession>
<dbReference type="AlphaFoldDB" id="M3EKS4"/>
<comment type="caution">
    <text evidence="2">The sequence shown here is derived from an EMBL/GenBank/DDBJ whole genome shotgun (WGS) entry which is preliminary data.</text>
</comment>
<reference evidence="2 3" key="1">
    <citation type="submission" date="2013-01" db="EMBL/GenBank/DDBJ databases">
        <authorList>
            <person name="Harkins D.M."/>
            <person name="Durkin A.S."/>
            <person name="Brinkac L.M."/>
            <person name="Haft D.H."/>
            <person name="Selengut J.D."/>
            <person name="Sanka R."/>
            <person name="DePew J."/>
            <person name="Purushe J."/>
            <person name="Tulsiani S.M."/>
            <person name="Graham G.C."/>
            <person name="Burns M.-A."/>
            <person name="Dohnt M.F."/>
            <person name="Smythe L.D."/>
            <person name="McKay D.B."/>
            <person name="Craig S.B."/>
            <person name="Vinetz J.M."/>
            <person name="Sutton G.G."/>
            <person name="Nierman W.C."/>
            <person name="Fouts D.E."/>
        </authorList>
    </citation>
    <scope>NUCLEOTIDE SEQUENCE [LARGE SCALE GENOMIC DNA]</scope>
    <source>
        <strain evidence="2 3">LT2116</strain>
    </source>
</reference>
<dbReference type="EMBL" id="AHOR02000031">
    <property type="protein sequence ID" value="EMF81598.1"/>
    <property type="molecule type" value="Genomic_DNA"/>
</dbReference>
<dbReference type="Proteomes" id="UP000011770">
    <property type="component" value="Unassembled WGS sequence"/>
</dbReference>